<feature type="region of interest" description="Disordered" evidence="1">
    <location>
        <begin position="277"/>
        <end position="296"/>
    </location>
</feature>
<name>A0A4D6LEU5_VIGUN</name>
<proteinExistence type="predicted"/>
<gene>
    <name evidence="2" type="ORF">DEO72_LG3g1569</name>
</gene>
<evidence type="ECO:0000313" key="2">
    <source>
        <dbReference type="EMBL" id="QCD87038.1"/>
    </source>
</evidence>
<keyword evidence="3" id="KW-1185">Reference proteome</keyword>
<dbReference type="EMBL" id="CP039347">
    <property type="protein sequence ID" value="QCD87038.1"/>
    <property type="molecule type" value="Genomic_DNA"/>
</dbReference>
<dbReference type="AlphaFoldDB" id="A0A4D6LEU5"/>
<evidence type="ECO:0000313" key="3">
    <source>
        <dbReference type="Proteomes" id="UP000501690"/>
    </source>
</evidence>
<reference evidence="2 3" key="1">
    <citation type="submission" date="2019-04" db="EMBL/GenBank/DDBJ databases">
        <title>An improved genome assembly and genetic linkage map for asparagus bean, Vigna unguiculata ssp. sesquipedialis.</title>
        <authorList>
            <person name="Xia Q."/>
            <person name="Zhang R."/>
            <person name="Dong Y."/>
        </authorList>
    </citation>
    <scope>NUCLEOTIDE SEQUENCE [LARGE SCALE GENOMIC DNA]</scope>
    <source>
        <tissue evidence="2">Leaf</tissue>
    </source>
</reference>
<sequence length="347" mass="37507">MGQGVGLKDKAGPRALLGLAFPSRTSPLKAPILLSAPFYKSIARAAVLRGPMSKPCVTLSSSGCFPECVKCIITCVWVGFVCYASEQWARTDNLAQASLPRQGEMSGGSPRHSRARGRPSDQLILARLSERLSRLSETPLPERGARRECGPVWRSFPFSDVWPVINWITVTLTLPPLFIHKFAIVSLYCTTRALLGLAFPSRTSPLKAPILLSAPFYKSIARAAVLRGPMSKPCVTLSSSGCFPECVKCIITCVWVGFVCYASEQWARTDNLAQASLPRQGEMSGGSPRHSRARGRPSDQLILVRNPLESLGGASGLCFSGRDVITWPLLVGVYGGAPSVWSGKDSR</sequence>
<accession>A0A4D6LEU5</accession>
<evidence type="ECO:0000256" key="1">
    <source>
        <dbReference type="SAM" id="MobiDB-lite"/>
    </source>
</evidence>
<dbReference type="Proteomes" id="UP000501690">
    <property type="component" value="Linkage Group LG3"/>
</dbReference>
<organism evidence="2 3">
    <name type="scientific">Vigna unguiculata</name>
    <name type="common">Cowpea</name>
    <dbReference type="NCBI Taxonomy" id="3917"/>
    <lineage>
        <taxon>Eukaryota</taxon>
        <taxon>Viridiplantae</taxon>
        <taxon>Streptophyta</taxon>
        <taxon>Embryophyta</taxon>
        <taxon>Tracheophyta</taxon>
        <taxon>Spermatophyta</taxon>
        <taxon>Magnoliopsida</taxon>
        <taxon>eudicotyledons</taxon>
        <taxon>Gunneridae</taxon>
        <taxon>Pentapetalae</taxon>
        <taxon>rosids</taxon>
        <taxon>fabids</taxon>
        <taxon>Fabales</taxon>
        <taxon>Fabaceae</taxon>
        <taxon>Papilionoideae</taxon>
        <taxon>50 kb inversion clade</taxon>
        <taxon>NPAAA clade</taxon>
        <taxon>indigoferoid/millettioid clade</taxon>
        <taxon>Phaseoleae</taxon>
        <taxon>Vigna</taxon>
    </lineage>
</organism>
<protein>
    <submittedName>
        <fullName evidence="2">Uncharacterized protein</fullName>
    </submittedName>
</protein>
<feature type="region of interest" description="Disordered" evidence="1">
    <location>
        <begin position="99"/>
        <end position="119"/>
    </location>
</feature>